<keyword evidence="1" id="KW-0378">Hydrolase</keyword>
<reference evidence="4" key="1">
    <citation type="journal article" date="2014" name="Front. Microbiol.">
        <title>High frequency of phylogenetically diverse reductive dehalogenase-homologous genes in deep subseafloor sedimentary metagenomes.</title>
        <authorList>
            <person name="Kawai M."/>
            <person name="Futagami T."/>
            <person name="Toyoda A."/>
            <person name="Takaki Y."/>
            <person name="Nishi S."/>
            <person name="Hori S."/>
            <person name="Arai W."/>
            <person name="Tsubouchi T."/>
            <person name="Morono Y."/>
            <person name="Uchiyama I."/>
            <person name="Ito T."/>
            <person name="Fujiyama A."/>
            <person name="Inagaki F."/>
            <person name="Takami H."/>
        </authorList>
    </citation>
    <scope>NUCLEOTIDE SEQUENCE</scope>
    <source>
        <strain evidence="4">Expedition CK06-06</strain>
    </source>
</reference>
<accession>X1PYN6</accession>
<dbReference type="Gene3D" id="2.60.120.260">
    <property type="entry name" value="Galactose-binding domain-like"/>
    <property type="match status" value="1"/>
</dbReference>
<gene>
    <name evidence="4" type="ORF">S06H3_60801</name>
</gene>
<dbReference type="InterPro" id="IPR008979">
    <property type="entry name" value="Galactose-bd-like_sf"/>
</dbReference>
<feature type="non-terminal residue" evidence="4">
    <location>
        <position position="1"/>
    </location>
</feature>
<name>X1PYN6_9ZZZZ</name>
<protein>
    <recommendedName>
        <fullName evidence="3">Beta-galactosidase galactose-binding domain-containing protein</fullName>
    </recommendedName>
</protein>
<dbReference type="Pfam" id="PF21467">
    <property type="entry name" value="BetaGal_gal-bd"/>
    <property type="match status" value="1"/>
</dbReference>
<dbReference type="EMBL" id="BARV01039732">
    <property type="protein sequence ID" value="GAI47646.1"/>
    <property type="molecule type" value="Genomic_DNA"/>
</dbReference>
<dbReference type="GO" id="GO:0016798">
    <property type="term" value="F:hydrolase activity, acting on glycosyl bonds"/>
    <property type="evidence" value="ECO:0007669"/>
    <property type="project" value="UniProtKB-KW"/>
</dbReference>
<evidence type="ECO:0000259" key="3">
    <source>
        <dbReference type="Pfam" id="PF21467"/>
    </source>
</evidence>
<feature type="domain" description="Beta-galactosidase galactose-binding" evidence="3">
    <location>
        <begin position="30"/>
        <end position="86"/>
    </location>
</feature>
<dbReference type="AlphaFoldDB" id="X1PYN6"/>
<keyword evidence="2" id="KW-0326">Glycosidase</keyword>
<evidence type="ECO:0000313" key="4">
    <source>
        <dbReference type="EMBL" id="GAI47646.1"/>
    </source>
</evidence>
<proteinExistence type="predicted"/>
<comment type="caution">
    <text evidence="4">The sequence shown here is derived from an EMBL/GenBank/DDBJ whole genome shotgun (WGS) entry which is preliminary data.</text>
</comment>
<sequence length="127" mass="14683">NAGYPRMEFNDSDWKEREIPEGKENFPGSLIWYRKKVKIKTYNSFIAPLRLTVKNTTSKCLIYFNGVLIGRYADIGPQEDFYIYEDLIEEENLVAILVDGQKKGARLGNVSISPYYVAKRVNLECSF</sequence>
<evidence type="ECO:0000256" key="1">
    <source>
        <dbReference type="ARBA" id="ARBA00022801"/>
    </source>
</evidence>
<evidence type="ECO:0000256" key="2">
    <source>
        <dbReference type="ARBA" id="ARBA00023295"/>
    </source>
</evidence>
<organism evidence="4">
    <name type="scientific">marine sediment metagenome</name>
    <dbReference type="NCBI Taxonomy" id="412755"/>
    <lineage>
        <taxon>unclassified sequences</taxon>
        <taxon>metagenomes</taxon>
        <taxon>ecological metagenomes</taxon>
    </lineage>
</organism>
<dbReference type="SUPFAM" id="SSF49785">
    <property type="entry name" value="Galactose-binding domain-like"/>
    <property type="match status" value="1"/>
</dbReference>
<dbReference type="InterPro" id="IPR048913">
    <property type="entry name" value="BetaGal_gal-bd"/>
</dbReference>